<dbReference type="CDD" id="cd00883">
    <property type="entry name" value="beta_CA_cladeA"/>
    <property type="match status" value="1"/>
</dbReference>
<dbReference type="RefSeq" id="XP_028471150.1">
    <property type="nucleotide sequence ID" value="XM_028612619.1"/>
</dbReference>
<organism evidence="9 10">
    <name type="scientific">Sodiomyces alkalinus (strain CBS 110278 / VKM F-3762 / F11)</name>
    <name type="common">Alkaliphilic filamentous fungus</name>
    <dbReference type="NCBI Taxonomy" id="1314773"/>
    <lineage>
        <taxon>Eukaryota</taxon>
        <taxon>Fungi</taxon>
        <taxon>Dikarya</taxon>
        <taxon>Ascomycota</taxon>
        <taxon>Pezizomycotina</taxon>
        <taxon>Sordariomycetes</taxon>
        <taxon>Hypocreomycetidae</taxon>
        <taxon>Glomerellales</taxon>
        <taxon>Plectosphaerellaceae</taxon>
        <taxon>Sodiomyces</taxon>
    </lineage>
</organism>
<evidence type="ECO:0000313" key="9">
    <source>
        <dbReference type="EMBL" id="ROT43344.1"/>
    </source>
</evidence>
<dbReference type="GO" id="GO:0034599">
    <property type="term" value="P:cellular response to oxidative stress"/>
    <property type="evidence" value="ECO:0007669"/>
    <property type="project" value="TreeGrafter"/>
</dbReference>
<dbReference type="GO" id="GO:0004089">
    <property type="term" value="F:carbonate dehydratase activity"/>
    <property type="evidence" value="ECO:0007669"/>
    <property type="project" value="UniProtKB-UniRule"/>
</dbReference>
<dbReference type="GeneID" id="39581097"/>
<comment type="cofactor">
    <cofactor evidence="7">
        <name>Zn(2+)</name>
        <dbReference type="ChEBI" id="CHEBI:29105"/>
    </cofactor>
    <text evidence="7">Binds 1 zinc ion per subunit.</text>
</comment>
<dbReference type="SUPFAM" id="SSF53056">
    <property type="entry name" value="beta-carbonic anhydrase, cab"/>
    <property type="match status" value="1"/>
</dbReference>
<keyword evidence="3 7" id="KW-0479">Metal-binding</keyword>
<feature type="binding site" evidence="7">
    <location>
        <position position="49"/>
    </location>
    <ligand>
        <name>Zn(2+)</name>
        <dbReference type="ChEBI" id="CHEBI:29105"/>
    </ligand>
</feature>
<dbReference type="STRING" id="1314773.A0A3N2Q9A0"/>
<feature type="binding site" evidence="7">
    <location>
        <position position="103"/>
    </location>
    <ligand>
        <name>Zn(2+)</name>
        <dbReference type="ChEBI" id="CHEBI:29105"/>
    </ligand>
</feature>
<accession>A0A3N2Q9A0</accession>
<comment type="similarity">
    <text evidence="1 8">Belongs to the beta-class carbonic anhydrase family.</text>
</comment>
<dbReference type="GO" id="GO:0005737">
    <property type="term" value="C:cytoplasm"/>
    <property type="evidence" value="ECO:0007669"/>
    <property type="project" value="TreeGrafter"/>
</dbReference>
<dbReference type="Proteomes" id="UP000272025">
    <property type="component" value="Unassembled WGS sequence"/>
</dbReference>
<dbReference type="EMBL" id="ML119051">
    <property type="protein sequence ID" value="ROT43344.1"/>
    <property type="molecule type" value="Genomic_DNA"/>
</dbReference>
<evidence type="ECO:0000256" key="4">
    <source>
        <dbReference type="ARBA" id="ARBA00022833"/>
    </source>
</evidence>
<comment type="catalytic activity">
    <reaction evidence="6 8">
        <text>hydrogencarbonate + H(+) = CO2 + H2O</text>
        <dbReference type="Rhea" id="RHEA:10748"/>
        <dbReference type="ChEBI" id="CHEBI:15377"/>
        <dbReference type="ChEBI" id="CHEBI:15378"/>
        <dbReference type="ChEBI" id="CHEBI:16526"/>
        <dbReference type="ChEBI" id="CHEBI:17544"/>
        <dbReference type="EC" id="4.2.1.1"/>
    </reaction>
</comment>
<dbReference type="GO" id="GO:0071244">
    <property type="term" value="P:cellular response to carbon dioxide"/>
    <property type="evidence" value="ECO:0007669"/>
    <property type="project" value="TreeGrafter"/>
</dbReference>
<evidence type="ECO:0000256" key="7">
    <source>
        <dbReference type="PIRSR" id="PIRSR601765-1"/>
    </source>
</evidence>
<evidence type="ECO:0000313" key="10">
    <source>
        <dbReference type="Proteomes" id="UP000272025"/>
    </source>
</evidence>
<dbReference type="SMART" id="SM00947">
    <property type="entry name" value="Pro_CA"/>
    <property type="match status" value="1"/>
</dbReference>
<keyword evidence="4 7" id="KW-0862">Zinc</keyword>
<dbReference type="PANTHER" id="PTHR11002">
    <property type="entry name" value="CARBONIC ANHYDRASE"/>
    <property type="match status" value="1"/>
</dbReference>
<sequence length="238" mass="25845">MTYPNDDEFLYALSSNQAWASYKSHQNPAFFKTLTNEHAPSILWIGCADSRVPETTILGLPPGAVFVHRNFANIISPTDINTAAVIEHAVVNLKVKHIILCGHSACDGARATLTDSRAGGVLETWLTSLRVVRAQLASQLATIRDDHTKEIMIAEKNVEVGVAVLMANSTVQEHIKSRGLEVHGCFFDISSGRIRDLGLGTRMSTRRAPSTNGTAETVRGKHAQLVFREGGVAGMEAR</sequence>
<feature type="binding site" evidence="7">
    <location>
        <position position="47"/>
    </location>
    <ligand>
        <name>Zn(2+)</name>
        <dbReference type="ChEBI" id="CHEBI:29105"/>
    </ligand>
</feature>
<gene>
    <name evidence="9" type="ORF">SODALDRAFT_336728</name>
</gene>
<dbReference type="AlphaFoldDB" id="A0A3N2Q9A0"/>
<name>A0A3N2Q9A0_SODAK</name>
<proteinExistence type="inferred from homology"/>
<dbReference type="PANTHER" id="PTHR11002:SF76">
    <property type="entry name" value="CARBONIC ANHYDRASE"/>
    <property type="match status" value="1"/>
</dbReference>
<evidence type="ECO:0000256" key="5">
    <source>
        <dbReference type="ARBA" id="ARBA00023239"/>
    </source>
</evidence>
<dbReference type="Pfam" id="PF00484">
    <property type="entry name" value="Pro_CA"/>
    <property type="match status" value="1"/>
</dbReference>
<feature type="binding site" evidence="7">
    <location>
        <position position="106"/>
    </location>
    <ligand>
        <name>Zn(2+)</name>
        <dbReference type="ChEBI" id="CHEBI:29105"/>
    </ligand>
</feature>
<keyword evidence="5 8" id="KW-0456">Lyase</keyword>
<protein>
    <recommendedName>
        <fullName evidence="2 8">Carbonic anhydrase</fullName>
        <ecNumber evidence="2 8">4.2.1.1</ecNumber>
    </recommendedName>
    <alternativeName>
        <fullName evidence="8">Carbonate dehydratase</fullName>
    </alternativeName>
</protein>
<dbReference type="GO" id="GO:0008270">
    <property type="term" value="F:zinc ion binding"/>
    <property type="evidence" value="ECO:0007669"/>
    <property type="project" value="UniProtKB-UniRule"/>
</dbReference>
<keyword evidence="10" id="KW-1185">Reference proteome</keyword>
<evidence type="ECO:0000256" key="1">
    <source>
        <dbReference type="ARBA" id="ARBA00006217"/>
    </source>
</evidence>
<dbReference type="InterPro" id="IPR001765">
    <property type="entry name" value="Carbonic_anhydrase"/>
</dbReference>
<dbReference type="Gene3D" id="3.40.1050.10">
    <property type="entry name" value="Carbonic anhydrase"/>
    <property type="match status" value="1"/>
</dbReference>
<dbReference type="OrthoDB" id="10248475at2759"/>
<evidence type="ECO:0000256" key="8">
    <source>
        <dbReference type="RuleBase" id="RU003956"/>
    </source>
</evidence>
<evidence type="ECO:0000256" key="3">
    <source>
        <dbReference type="ARBA" id="ARBA00022723"/>
    </source>
</evidence>
<comment type="function">
    <text evidence="8">Reversible hydration of carbon dioxide.</text>
</comment>
<evidence type="ECO:0000256" key="2">
    <source>
        <dbReference type="ARBA" id="ARBA00012925"/>
    </source>
</evidence>
<dbReference type="EC" id="4.2.1.1" evidence="2 8"/>
<dbReference type="InterPro" id="IPR036874">
    <property type="entry name" value="Carbonic_anhydrase_sf"/>
</dbReference>
<reference evidence="9 10" key="1">
    <citation type="journal article" date="2018" name="Mol. Ecol.">
        <title>The obligate alkalophilic soda-lake fungus Sodiomyces alkalinus has shifted to a protein diet.</title>
        <authorList>
            <person name="Grum-Grzhimaylo A.A."/>
            <person name="Falkoski D.L."/>
            <person name="van den Heuvel J."/>
            <person name="Valero-Jimenez C.A."/>
            <person name="Min B."/>
            <person name="Choi I.G."/>
            <person name="Lipzen A."/>
            <person name="Daum C.G."/>
            <person name="Aanen D.K."/>
            <person name="Tsang A."/>
            <person name="Henrissat B."/>
            <person name="Bilanenko E.N."/>
            <person name="de Vries R.P."/>
            <person name="van Kan J.A.L."/>
            <person name="Grigoriev I.V."/>
            <person name="Debets A.J.M."/>
        </authorList>
    </citation>
    <scope>NUCLEOTIDE SEQUENCE [LARGE SCALE GENOMIC DNA]</scope>
    <source>
        <strain evidence="9 10">F11</strain>
    </source>
</reference>
<evidence type="ECO:0000256" key="6">
    <source>
        <dbReference type="ARBA" id="ARBA00048348"/>
    </source>
</evidence>